<dbReference type="AlphaFoldDB" id="A0AAD9MV26"/>
<accession>A0AAD9MV26</accession>
<name>A0AAD9MV26_9ANNE</name>
<proteinExistence type="predicted"/>
<feature type="transmembrane region" description="Helical" evidence="1">
    <location>
        <begin position="33"/>
        <end position="53"/>
    </location>
</feature>
<keyword evidence="3" id="KW-1185">Reference proteome</keyword>
<evidence type="ECO:0000256" key="1">
    <source>
        <dbReference type="SAM" id="Phobius"/>
    </source>
</evidence>
<keyword evidence="1" id="KW-0812">Transmembrane</keyword>
<protein>
    <submittedName>
        <fullName evidence="2">Uncharacterized protein</fullName>
    </submittedName>
</protein>
<comment type="caution">
    <text evidence="2">The sequence shown here is derived from an EMBL/GenBank/DDBJ whole genome shotgun (WGS) entry which is preliminary data.</text>
</comment>
<reference evidence="2" key="1">
    <citation type="journal article" date="2023" name="Mol. Biol. Evol.">
        <title>Third-Generation Sequencing Reveals the Adaptive Role of the Epigenome in Three Deep-Sea Polychaetes.</title>
        <authorList>
            <person name="Perez M."/>
            <person name="Aroh O."/>
            <person name="Sun Y."/>
            <person name="Lan Y."/>
            <person name="Juniper S.K."/>
            <person name="Young C.R."/>
            <person name="Angers B."/>
            <person name="Qian P.Y."/>
        </authorList>
    </citation>
    <scope>NUCLEOTIDE SEQUENCE</scope>
    <source>
        <strain evidence="2">P08H-3</strain>
    </source>
</reference>
<evidence type="ECO:0000313" key="2">
    <source>
        <dbReference type="EMBL" id="KAK2145178.1"/>
    </source>
</evidence>
<organism evidence="2 3">
    <name type="scientific">Paralvinella palmiformis</name>
    <dbReference type="NCBI Taxonomy" id="53620"/>
    <lineage>
        <taxon>Eukaryota</taxon>
        <taxon>Metazoa</taxon>
        <taxon>Spiralia</taxon>
        <taxon>Lophotrochozoa</taxon>
        <taxon>Annelida</taxon>
        <taxon>Polychaeta</taxon>
        <taxon>Sedentaria</taxon>
        <taxon>Canalipalpata</taxon>
        <taxon>Terebellida</taxon>
        <taxon>Terebelliformia</taxon>
        <taxon>Alvinellidae</taxon>
        <taxon>Paralvinella</taxon>
    </lineage>
</organism>
<evidence type="ECO:0000313" key="3">
    <source>
        <dbReference type="Proteomes" id="UP001208570"/>
    </source>
</evidence>
<keyword evidence="1" id="KW-1133">Transmembrane helix</keyword>
<dbReference type="Proteomes" id="UP001208570">
    <property type="component" value="Unassembled WGS sequence"/>
</dbReference>
<keyword evidence="1" id="KW-0472">Membrane</keyword>
<sequence>MTSKDSDKVAITCCTMNVTIDPRGDIPYDYDGSVLYVVVVLMVFSFSILAFMASMIRKTQREEESVDDYLKNKANIYQEMRILQTNRTHNFLMKRKMQQLLREKMRNDFSSTSLAGCESQYSIDDSRPTSTRDTSEMDLSRLALAASTAQLRPTVSRDQLTDRLLPPIVAVTSTDGRTEVKYHSFTDVTLL</sequence>
<gene>
    <name evidence="2" type="ORF">LSH36_697g03137</name>
</gene>
<dbReference type="EMBL" id="JAODUP010000697">
    <property type="protein sequence ID" value="KAK2145178.1"/>
    <property type="molecule type" value="Genomic_DNA"/>
</dbReference>